<dbReference type="RefSeq" id="WP_194121337.1">
    <property type="nucleotide sequence ID" value="NZ_JACYGY010000001.1"/>
</dbReference>
<accession>A0ABR9WCP7</accession>
<keyword evidence="2" id="KW-0175">Coiled coil</keyword>
<keyword evidence="5" id="KW-1185">Reference proteome</keyword>
<comment type="caution">
    <text evidence="4">The sequence shown here is derived from an EMBL/GenBank/DDBJ whole genome shotgun (WGS) entry which is preliminary data.</text>
</comment>
<feature type="signal peptide" evidence="3">
    <location>
        <begin position="1"/>
        <end position="20"/>
    </location>
</feature>
<dbReference type="SUPFAM" id="SSF56954">
    <property type="entry name" value="Outer membrane efflux proteins (OEP)"/>
    <property type="match status" value="1"/>
</dbReference>
<feature type="chain" id="PRO_5047056506" evidence="3">
    <location>
        <begin position="21"/>
        <end position="423"/>
    </location>
</feature>
<dbReference type="PANTHER" id="PTHR30203:SF23">
    <property type="entry name" value="OUTER MEMBRANE EFFLUX PROTEIN"/>
    <property type="match status" value="1"/>
</dbReference>
<dbReference type="Gene3D" id="1.20.1600.10">
    <property type="entry name" value="Outer membrane efflux proteins (OEP)"/>
    <property type="match status" value="1"/>
</dbReference>
<dbReference type="Pfam" id="PF02321">
    <property type="entry name" value="OEP"/>
    <property type="match status" value="1"/>
</dbReference>
<keyword evidence="3" id="KW-0732">Signal</keyword>
<dbReference type="PANTHER" id="PTHR30203">
    <property type="entry name" value="OUTER MEMBRANE CATION EFFLUX PROTEIN"/>
    <property type="match status" value="1"/>
</dbReference>
<evidence type="ECO:0000313" key="5">
    <source>
        <dbReference type="Proteomes" id="UP000634134"/>
    </source>
</evidence>
<organism evidence="4 5">
    <name type="scientific">Dyadobacter subterraneus</name>
    <dbReference type="NCBI Taxonomy" id="2773304"/>
    <lineage>
        <taxon>Bacteria</taxon>
        <taxon>Pseudomonadati</taxon>
        <taxon>Bacteroidota</taxon>
        <taxon>Cytophagia</taxon>
        <taxon>Cytophagales</taxon>
        <taxon>Spirosomataceae</taxon>
        <taxon>Dyadobacter</taxon>
    </lineage>
</organism>
<dbReference type="InterPro" id="IPR010131">
    <property type="entry name" value="MdtP/NodT-like"/>
</dbReference>
<evidence type="ECO:0000256" key="3">
    <source>
        <dbReference type="SAM" id="SignalP"/>
    </source>
</evidence>
<feature type="coiled-coil region" evidence="2">
    <location>
        <begin position="148"/>
        <end position="206"/>
    </location>
</feature>
<name>A0ABR9WCP7_9BACT</name>
<evidence type="ECO:0000256" key="1">
    <source>
        <dbReference type="ARBA" id="ARBA00007613"/>
    </source>
</evidence>
<protein>
    <submittedName>
        <fullName evidence="4">TolC family protein</fullName>
    </submittedName>
</protein>
<gene>
    <name evidence="4" type="ORF">IEE83_14960</name>
</gene>
<proteinExistence type="inferred from homology"/>
<reference evidence="5" key="1">
    <citation type="submission" date="2023-07" db="EMBL/GenBank/DDBJ databases">
        <title>Dyadobacter sp. nov 'subterranea' isolated from contaminted grondwater.</title>
        <authorList>
            <person name="Szabo I."/>
            <person name="Al-Omari J."/>
            <person name="Szerdahelyi S.G."/>
            <person name="Rado J."/>
        </authorList>
    </citation>
    <scope>NUCLEOTIDE SEQUENCE [LARGE SCALE GENOMIC DNA]</scope>
    <source>
        <strain evidence="5">UP-52</strain>
    </source>
</reference>
<dbReference type="InterPro" id="IPR003423">
    <property type="entry name" value="OMP_efflux"/>
</dbReference>
<evidence type="ECO:0000256" key="2">
    <source>
        <dbReference type="SAM" id="Coils"/>
    </source>
</evidence>
<dbReference type="EMBL" id="JACYGY010000001">
    <property type="protein sequence ID" value="MBE9463187.1"/>
    <property type="molecule type" value="Genomic_DNA"/>
</dbReference>
<dbReference type="Proteomes" id="UP000634134">
    <property type="component" value="Unassembled WGS sequence"/>
</dbReference>
<comment type="similarity">
    <text evidence="1">Belongs to the outer membrane factor (OMF) (TC 1.B.17) family.</text>
</comment>
<sequence>MKKTLLLLSLNLISVLPSSGQDTLRLTLEQAQERFVQKNFALIAQKFNVNIAEAGVEQAKLWYNPNLFVETNLYNGYTHKFLPYGKQEDLINPTGGVINLQLQQVLSLTGSRSKLVKLAQSNVALQQSAFQDVMRNARYTLSQTFGNLVNEQAKLRMLNEERLRLENLLEAFRAQLKLGVIAPYEVTRLELEQKNFERDLANLNVQISQDEAIMRVLLAESGTVYIVPSASSPTTNTTPALTQLLDLAYANRPDLQAAQLQIQYNQNNLTYQRSLATPTLTVGADYQRVGSAFPHYVGVQALIDLPVKNRNQGNIQSAKVGIDQSKTTSDLTHLQVEQDVVSASQQYQQALIQQQKISQAYLESIEEISKNATEDYAKRIIDLVSFIDKIRAYKDAKTNLIDLQNDLFQAQQLLNFVTNTKTF</sequence>
<evidence type="ECO:0000313" key="4">
    <source>
        <dbReference type="EMBL" id="MBE9463187.1"/>
    </source>
</evidence>